<name>A0A498Q2L8_9MYCO</name>
<dbReference type="Proteomes" id="UP000267289">
    <property type="component" value="Unassembled WGS sequence"/>
</dbReference>
<dbReference type="RefSeq" id="WP_136625703.1">
    <property type="nucleotide sequence ID" value="NZ_UPHQ01000156.1"/>
</dbReference>
<gene>
    <name evidence="2" type="ORF">LAUMK13_03033</name>
</gene>
<organism evidence="2 3">
    <name type="scientific">Mycobacterium innocens</name>
    <dbReference type="NCBI Taxonomy" id="2341083"/>
    <lineage>
        <taxon>Bacteria</taxon>
        <taxon>Bacillati</taxon>
        <taxon>Actinomycetota</taxon>
        <taxon>Actinomycetes</taxon>
        <taxon>Mycobacteriales</taxon>
        <taxon>Mycobacteriaceae</taxon>
        <taxon>Mycobacterium</taxon>
    </lineage>
</organism>
<keyword evidence="1" id="KW-1133">Transmembrane helix</keyword>
<sequence length="83" mass="9090">MGALHYINESLVAAIIAWLFIPLCVLLAVIGLLRGHVALTEQFLGFIVNLASIPLEFFLMAEWVAVIGLVDICKLVITWVLGI</sequence>
<keyword evidence="3" id="KW-1185">Reference proteome</keyword>
<proteinExistence type="predicted"/>
<keyword evidence="1" id="KW-0472">Membrane</keyword>
<evidence type="ECO:0000256" key="1">
    <source>
        <dbReference type="SAM" id="Phobius"/>
    </source>
</evidence>
<evidence type="ECO:0000313" key="3">
    <source>
        <dbReference type="Proteomes" id="UP000267289"/>
    </source>
</evidence>
<keyword evidence="1" id="KW-0812">Transmembrane</keyword>
<dbReference type="EMBL" id="UPHQ01000156">
    <property type="protein sequence ID" value="VBA40378.1"/>
    <property type="molecule type" value="Genomic_DNA"/>
</dbReference>
<accession>A0A498Q2L8</accession>
<dbReference type="AlphaFoldDB" id="A0A498Q2L8"/>
<reference evidence="2 3" key="1">
    <citation type="submission" date="2018-09" db="EMBL/GenBank/DDBJ databases">
        <authorList>
            <person name="Tagini F."/>
        </authorList>
    </citation>
    <scope>NUCLEOTIDE SEQUENCE [LARGE SCALE GENOMIC DNA]</scope>
    <source>
        <strain evidence="2 3">MK13</strain>
    </source>
</reference>
<feature type="transmembrane region" description="Helical" evidence="1">
    <location>
        <begin position="12"/>
        <end position="37"/>
    </location>
</feature>
<evidence type="ECO:0000313" key="2">
    <source>
        <dbReference type="EMBL" id="VBA40378.1"/>
    </source>
</evidence>
<dbReference type="OrthoDB" id="4750199at2"/>
<protein>
    <submittedName>
        <fullName evidence="2">Uncharacterized protein</fullName>
    </submittedName>
</protein>